<dbReference type="Proteomes" id="UP000489121">
    <property type="component" value="Unassembled WGS sequence"/>
</dbReference>
<dbReference type="InterPro" id="IPR004304">
    <property type="entry name" value="FmdA_AmdA"/>
</dbReference>
<evidence type="ECO:0000313" key="1">
    <source>
        <dbReference type="EMBL" id="EAC5550326.1"/>
    </source>
</evidence>
<name>A0A0B8RIJ4_LISMN</name>
<dbReference type="EMBL" id="AAAIXK010000004">
    <property type="protein sequence ID" value="EAC5550326.1"/>
    <property type="molecule type" value="Genomic_DNA"/>
</dbReference>
<dbReference type="PANTHER" id="PTHR31891">
    <property type="entry name" value="FORMAMIDASE C869.04-RELATED"/>
    <property type="match status" value="1"/>
</dbReference>
<sequence>MKNFVTSERAVFKMDKSAEPAITVKDGSVVKIKTKDYFNGQIQNKQLQYGDLDWKQFSPTTGPIYIEEARSGDLLAVTIEKIELLGTEVFLLNGPNVGITDDLLTSNFTRCYKVRENRIMYSDEIHIPITKTIGLLRTEGLLTSKSPANNDGLLDSSEITEGATIFLPVEKQGASLYIGNVRATAGFGKTTTTSAEAPAEITLRLQILKNRTAPTPTIIHDNHLICLASDLTIEKAAKKAMQNMITLLTESDKMITEDAMFLLSLQAEFQVCNMGKSNITTSIKLPLDYFPEMPFL</sequence>
<evidence type="ECO:0000313" key="3">
    <source>
        <dbReference type="EMBL" id="EAH4242434.1"/>
    </source>
</evidence>
<evidence type="ECO:0000313" key="5">
    <source>
        <dbReference type="EMBL" id="RKA09678.1"/>
    </source>
</evidence>
<dbReference type="RefSeq" id="WP_010959068.1">
    <property type="nucleotide sequence ID" value="NC_021825.2"/>
</dbReference>
<dbReference type="Pfam" id="PF03069">
    <property type="entry name" value="FmdA_AmdA"/>
    <property type="match status" value="2"/>
</dbReference>
<evidence type="ECO:0000313" key="7">
    <source>
        <dbReference type="Proteomes" id="UP000365297"/>
    </source>
</evidence>
<reference evidence="5 6" key="1">
    <citation type="journal article" date="2018" name="BMC Genomics">
        <title>Genes significantly associated with lineage II food isolates of Listeria monocytogenes.</title>
        <authorList>
            <person name="Pirone-Davies C."/>
            <person name="Chen Y."/>
            <person name="Pightling A."/>
            <person name="Ryan G."/>
            <person name="Wang Y."/>
            <person name="Yao K."/>
            <person name="Hoffmann M."/>
            <person name="Allard M.W."/>
        </authorList>
    </citation>
    <scope>NUCLEOTIDE SEQUENCE [LARGE SCALE GENOMIC DNA]</scope>
    <source>
        <strain evidence="5 6">PNUSAL000550</strain>
    </source>
</reference>
<evidence type="ECO:0000313" key="4">
    <source>
        <dbReference type="EMBL" id="ECY9781519.1"/>
    </source>
</evidence>
<dbReference type="AlphaFoldDB" id="A0A0B8RIJ4"/>
<proteinExistence type="predicted"/>
<dbReference type="Proteomes" id="UP000272537">
    <property type="component" value="Unassembled WGS sequence"/>
</dbReference>
<protein>
    <submittedName>
        <fullName evidence="1 4">Acetamidase</fullName>
    </submittedName>
</protein>
<evidence type="ECO:0000313" key="8">
    <source>
        <dbReference type="Proteomes" id="UP000489121"/>
    </source>
</evidence>
<reference evidence="7 10" key="2">
    <citation type="submission" date="2018-06" db="EMBL/GenBank/DDBJ databases">
        <authorList>
            <consortium name="GenomeTrakr: Next Generation Sequencing Network for Food Pathogen Tracability"/>
        </authorList>
    </citation>
    <scope>NUCLEOTIDE SEQUENCE [LARGE SCALE GENOMIC DNA]</scope>
    <source>
        <strain evidence="2 10">CFSAN063727</strain>
        <strain evidence="1 7">FDA00007096</strain>
        <strain evidence="3 9">LS1344</strain>
    </source>
</reference>
<evidence type="ECO:0000313" key="6">
    <source>
        <dbReference type="Proteomes" id="UP000272537"/>
    </source>
</evidence>
<dbReference type="GO" id="GO:0016811">
    <property type="term" value="F:hydrolase activity, acting on carbon-nitrogen (but not peptide) bonds, in linear amides"/>
    <property type="evidence" value="ECO:0007669"/>
    <property type="project" value="InterPro"/>
</dbReference>
<dbReference type="EMBL" id="QXLS01000002">
    <property type="protein sequence ID" value="RKA09678.1"/>
    <property type="molecule type" value="Genomic_DNA"/>
</dbReference>
<dbReference type="Gene3D" id="3.10.28.20">
    <property type="entry name" value="Acetamidase/Formamidase-like domains"/>
    <property type="match status" value="1"/>
</dbReference>
<dbReference type="PANTHER" id="PTHR31891:SF1">
    <property type="entry name" value="FORMAMIDASE C869.04-RELATED"/>
    <property type="match status" value="1"/>
</dbReference>
<gene>
    <name evidence="1" type="ORF">ARY78_07785</name>
    <name evidence="2" type="ORF">CA369_00070</name>
    <name evidence="5" type="ORF">DYZ80_01322</name>
    <name evidence="3" type="ORF">E5F58_10605</name>
    <name evidence="4" type="ORF">F6515_00785</name>
</gene>
<dbReference type="EMBL" id="AABBZO010000001">
    <property type="protein sequence ID" value="EAG4460671.1"/>
    <property type="molecule type" value="Genomic_DNA"/>
</dbReference>
<comment type="caution">
    <text evidence="1">The sequence shown here is derived from an EMBL/GenBank/DDBJ whole genome shotgun (WGS) entry which is preliminary data.</text>
</comment>
<dbReference type="SUPFAM" id="SSF141130">
    <property type="entry name" value="Acetamidase/Formamidase-like"/>
    <property type="match status" value="1"/>
</dbReference>
<dbReference type="Proteomes" id="UP000528151">
    <property type="component" value="Unassembled WGS sequence"/>
</dbReference>
<organism evidence="1 7">
    <name type="scientific">Listeria monocytogenes</name>
    <dbReference type="NCBI Taxonomy" id="1639"/>
    <lineage>
        <taxon>Bacteria</taxon>
        <taxon>Bacillati</taxon>
        <taxon>Bacillota</taxon>
        <taxon>Bacilli</taxon>
        <taxon>Bacillales</taxon>
        <taxon>Listeriaceae</taxon>
        <taxon>Listeria</taxon>
    </lineage>
</organism>
<evidence type="ECO:0000313" key="9">
    <source>
        <dbReference type="Proteomes" id="UP000527632"/>
    </source>
</evidence>
<dbReference type="EMBL" id="AALGDA010000002">
    <property type="protein sequence ID" value="ECY9781519.1"/>
    <property type="molecule type" value="Genomic_DNA"/>
</dbReference>
<dbReference type="Proteomes" id="UP000527632">
    <property type="component" value="Unassembled WGS sequence"/>
</dbReference>
<dbReference type="KEGG" id="lmok:CQ02_13250"/>
<evidence type="ECO:0000313" key="2">
    <source>
        <dbReference type="EMBL" id="EAG4460671.1"/>
    </source>
</evidence>
<dbReference type="Gene3D" id="2.60.120.580">
    <property type="entry name" value="Acetamidase/Formamidase-like domains"/>
    <property type="match status" value="1"/>
</dbReference>
<dbReference type="Proteomes" id="UP000365297">
    <property type="component" value="Unassembled WGS sequence"/>
</dbReference>
<reference evidence="4 8" key="3">
    <citation type="submission" date="2019-09" db="EMBL/GenBank/DDBJ databases">
        <authorList>
            <consortium name="PulseNet: The National Subtyping Network for Foodborne Disease Surveillance"/>
            <person name="Tarr C.L."/>
            <person name="Trees E."/>
            <person name="Katz L.S."/>
            <person name="Carleton-Romer H.A."/>
            <person name="Stroika S."/>
            <person name="Kucerova Z."/>
            <person name="Roache K.F."/>
            <person name="Sabol A.L."/>
            <person name="Besser J."/>
            <person name="Gerner-Smidt P."/>
        </authorList>
    </citation>
    <scope>NUCLEOTIDE SEQUENCE [LARGE SCALE GENOMIC DNA]</scope>
    <source>
        <strain evidence="4 8">PNUSAL005692</strain>
    </source>
</reference>
<dbReference type="EMBL" id="AABGUK010000004">
    <property type="protein sequence ID" value="EAH4242434.1"/>
    <property type="molecule type" value="Genomic_DNA"/>
</dbReference>
<evidence type="ECO:0000313" key="10">
    <source>
        <dbReference type="Proteomes" id="UP000528151"/>
    </source>
</evidence>
<accession>A0A0B8RIJ4</accession>